<evidence type="ECO:0000313" key="1">
    <source>
        <dbReference type="EMBL" id="MFC3965644.1"/>
    </source>
</evidence>
<dbReference type="EMBL" id="JBHSAX010000022">
    <property type="protein sequence ID" value="MFC3965644.1"/>
    <property type="molecule type" value="Genomic_DNA"/>
</dbReference>
<name>A0ABV8E189_9NOCA</name>
<proteinExistence type="predicted"/>
<reference evidence="2" key="1">
    <citation type="journal article" date="2019" name="Int. J. Syst. Evol. Microbiol.">
        <title>The Global Catalogue of Microorganisms (GCM) 10K type strain sequencing project: providing services to taxonomists for standard genome sequencing and annotation.</title>
        <authorList>
            <consortium name="The Broad Institute Genomics Platform"/>
            <consortium name="The Broad Institute Genome Sequencing Center for Infectious Disease"/>
            <person name="Wu L."/>
            <person name="Ma J."/>
        </authorList>
    </citation>
    <scope>NUCLEOTIDE SEQUENCE [LARGE SCALE GENOMIC DNA]</scope>
    <source>
        <strain evidence="2">CGMCC 4.7330</strain>
    </source>
</reference>
<keyword evidence="2" id="KW-1185">Reference proteome</keyword>
<organism evidence="1 2">
    <name type="scientific">Nocardia jiangsuensis</name>
    <dbReference type="NCBI Taxonomy" id="1691563"/>
    <lineage>
        <taxon>Bacteria</taxon>
        <taxon>Bacillati</taxon>
        <taxon>Actinomycetota</taxon>
        <taxon>Actinomycetes</taxon>
        <taxon>Mycobacteriales</taxon>
        <taxon>Nocardiaceae</taxon>
        <taxon>Nocardia</taxon>
    </lineage>
</organism>
<accession>A0ABV8E189</accession>
<gene>
    <name evidence="1" type="ORF">ACFO0B_26950</name>
</gene>
<dbReference type="RefSeq" id="WP_378615660.1">
    <property type="nucleotide sequence ID" value="NZ_JBHSAX010000022.1"/>
</dbReference>
<protein>
    <submittedName>
        <fullName evidence="1">Uncharacterized protein</fullName>
    </submittedName>
</protein>
<dbReference type="Proteomes" id="UP001595696">
    <property type="component" value="Unassembled WGS sequence"/>
</dbReference>
<evidence type="ECO:0000313" key="2">
    <source>
        <dbReference type="Proteomes" id="UP001595696"/>
    </source>
</evidence>
<comment type="caution">
    <text evidence="1">The sequence shown here is derived from an EMBL/GenBank/DDBJ whole genome shotgun (WGS) entry which is preliminary data.</text>
</comment>
<sequence length="175" mass="17305">MTTHADPMGPEGFAAVCDALRGSLQDMTADVVRNAIADLTPAFDPVAFANDSVNAILEDAGGGPAGFTDFAGAFADPHGDVVAAFTAPAHAAVLGWAGDAAVVPMVDPAPGLLAGAGCSDAVTAAWAGVTDGWLPATLWGDSGSAGWLPALAGFGVGGSEIPRAAGLTTWVRNYP</sequence>